<name>A0A2P4XX76_9STRA</name>
<keyword evidence="4" id="KW-1185">Reference proteome</keyword>
<sequence>FEEIKSGRVLVSRDAQFMEDVFDGGRRNFGEDVVVVLRDEDATDQEESSEPEESKEEEAAQDEYFTSIRILLSLAAKYNLTVHQMDVKTAFLNGWLDEDIYMVQPDGFIDEAHPDFVCKLKRSLYGLNVV</sequence>
<feature type="domain" description="Reverse transcriptase Ty1/copia-type" evidence="2">
    <location>
        <begin position="65"/>
        <end position="128"/>
    </location>
</feature>
<evidence type="ECO:0000313" key="3">
    <source>
        <dbReference type="EMBL" id="POM70162.1"/>
    </source>
</evidence>
<feature type="compositionally biased region" description="Acidic residues" evidence="1">
    <location>
        <begin position="41"/>
        <end position="61"/>
    </location>
</feature>
<evidence type="ECO:0000259" key="2">
    <source>
        <dbReference type="Pfam" id="PF07727"/>
    </source>
</evidence>
<evidence type="ECO:0000313" key="4">
    <source>
        <dbReference type="Proteomes" id="UP000237271"/>
    </source>
</evidence>
<feature type="region of interest" description="Disordered" evidence="1">
    <location>
        <begin position="40"/>
        <end position="61"/>
    </location>
</feature>
<feature type="non-terminal residue" evidence="3">
    <location>
        <position position="1"/>
    </location>
</feature>
<reference evidence="3 4" key="1">
    <citation type="journal article" date="2017" name="Genome Biol. Evol.">
        <title>Phytophthora megakarya and P. palmivora, closely related causal agents of cacao black pod rot, underwent increases in genome sizes and gene numbers by different mechanisms.</title>
        <authorList>
            <person name="Ali S.S."/>
            <person name="Shao J."/>
            <person name="Lary D.J."/>
            <person name="Kronmiller B."/>
            <person name="Shen D."/>
            <person name="Strem M.D."/>
            <person name="Amoako-Attah I."/>
            <person name="Akrofi A.Y."/>
            <person name="Begoude B.A."/>
            <person name="Ten Hoopen G.M."/>
            <person name="Coulibaly K."/>
            <person name="Kebe B.I."/>
            <person name="Melnick R.L."/>
            <person name="Guiltinan M.J."/>
            <person name="Tyler B.M."/>
            <person name="Meinhardt L.W."/>
            <person name="Bailey B.A."/>
        </authorList>
    </citation>
    <scope>NUCLEOTIDE SEQUENCE [LARGE SCALE GENOMIC DNA]</scope>
    <source>
        <strain evidence="4">sbr112.9</strain>
    </source>
</reference>
<dbReference type="OrthoDB" id="115473at2759"/>
<dbReference type="InterPro" id="IPR013103">
    <property type="entry name" value="RVT_2"/>
</dbReference>
<dbReference type="Proteomes" id="UP000237271">
    <property type="component" value="Unassembled WGS sequence"/>
</dbReference>
<accession>A0A2P4XX76</accession>
<dbReference type="EMBL" id="NCKW01007331">
    <property type="protein sequence ID" value="POM70162.1"/>
    <property type="molecule type" value="Genomic_DNA"/>
</dbReference>
<protein>
    <recommendedName>
        <fullName evidence="2">Reverse transcriptase Ty1/copia-type domain-containing protein</fullName>
    </recommendedName>
</protein>
<dbReference type="Pfam" id="PF07727">
    <property type="entry name" value="RVT_2"/>
    <property type="match status" value="1"/>
</dbReference>
<proteinExistence type="predicted"/>
<comment type="caution">
    <text evidence="3">The sequence shown here is derived from an EMBL/GenBank/DDBJ whole genome shotgun (WGS) entry which is preliminary data.</text>
</comment>
<evidence type="ECO:0000256" key="1">
    <source>
        <dbReference type="SAM" id="MobiDB-lite"/>
    </source>
</evidence>
<organism evidence="3 4">
    <name type="scientific">Phytophthora palmivora</name>
    <dbReference type="NCBI Taxonomy" id="4796"/>
    <lineage>
        <taxon>Eukaryota</taxon>
        <taxon>Sar</taxon>
        <taxon>Stramenopiles</taxon>
        <taxon>Oomycota</taxon>
        <taxon>Peronosporomycetes</taxon>
        <taxon>Peronosporales</taxon>
        <taxon>Peronosporaceae</taxon>
        <taxon>Phytophthora</taxon>
    </lineage>
</organism>
<gene>
    <name evidence="3" type="ORF">PHPALM_13445</name>
</gene>
<dbReference type="AlphaFoldDB" id="A0A2P4XX76"/>